<dbReference type="PROSITE" id="PS00108">
    <property type="entry name" value="PROTEIN_KINASE_ST"/>
    <property type="match status" value="1"/>
</dbReference>
<keyword evidence="3 9" id="KW-0418">Kinase</keyword>
<gene>
    <name evidence="9" type="ORF">HAT86_02030</name>
</gene>
<dbReference type="PANTHER" id="PTHR43289">
    <property type="entry name" value="MITOGEN-ACTIVATED PROTEIN KINASE KINASE KINASE 20-RELATED"/>
    <property type="match status" value="1"/>
</dbReference>
<dbReference type="EMBL" id="JAAORB010000002">
    <property type="protein sequence ID" value="NHQ73242.1"/>
    <property type="molecule type" value="Genomic_DNA"/>
</dbReference>
<keyword evidence="7" id="KW-0472">Membrane</keyword>
<evidence type="ECO:0000313" key="10">
    <source>
        <dbReference type="Proteomes" id="UP000639775"/>
    </source>
</evidence>
<dbReference type="GO" id="GO:0004674">
    <property type="term" value="F:protein serine/threonine kinase activity"/>
    <property type="evidence" value="ECO:0007669"/>
    <property type="project" value="UniProtKB-KW"/>
</dbReference>
<evidence type="ECO:0000256" key="2">
    <source>
        <dbReference type="ARBA" id="ARBA00022741"/>
    </source>
</evidence>
<dbReference type="RefSeq" id="WP_167192919.1">
    <property type="nucleotide sequence ID" value="NZ_JAAORB010000002.1"/>
</dbReference>
<dbReference type="PANTHER" id="PTHR43289:SF6">
    <property type="entry name" value="SERINE_THREONINE-PROTEIN KINASE NEKL-3"/>
    <property type="match status" value="1"/>
</dbReference>
<evidence type="ECO:0000256" key="7">
    <source>
        <dbReference type="SAM" id="Phobius"/>
    </source>
</evidence>
<evidence type="ECO:0000256" key="6">
    <source>
        <dbReference type="SAM" id="MobiDB-lite"/>
    </source>
</evidence>
<evidence type="ECO:0000256" key="4">
    <source>
        <dbReference type="ARBA" id="ARBA00022840"/>
    </source>
</evidence>
<evidence type="ECO:0000313" key="9">
    <source>
        <dbReference type="EMBL" id="NHQ73242.1"/>
    </source>
</evidence>
<dbReference type="InterPro" id="IPR000719">
    <property type="entry name" value="Prot_kinase_dom"/>
</dbReference>
<name>A0A967BFV4_9RHOB</name>
<feature type="region of interest" description="Disordered" evidence="6">
    <location>
        <begin position="306"/>
        <end position="341"/>
    </location>
</feature>
<comment type="caution">
    <text evidence="9">The sequence shown here is derived from an EMBL/GenBank/DDBJ whole genome shotgun (WGS) entry which is preliminary data.</text>
</comment>
<feature type="binding site" evidence="5">
    <location>
        <position position="43"/>
    </location>
    <ligand>
        <name>ATP</name>
        <dbReference type="ChEBI" id="CHEBI:30616"/>
    </ligand>
</feature>
<reference evidence="9" key="1">
    <citation type="submission" date="2020-03" db="EMBL/GenBank/DDBJ databases">
        <title>Roseovarius gahaiensis sp. nov., isolated from Gahai Saline Lake, China.</title>
        <authorList>
            <person name="Sun X."/>
        </authorList>
    </citation>
    <scope>NUCLEOTIDE SEQUENCE</scope>
    <source>
        <strain evidence="9">GH877</strain>
    </source>
</reference>
<keyword evidence="4 5" id="KW-0067">ATP-binding</keyword>
<evidence type="ECO:0000256" key="5">
    <source>
        <dbReference type="PROSITE-ProRule" id="PRU10141"/>
    </source>
</evidence>
<sequence length="371" mass="40999">MSDRLPRGTKIAGHQIVDVLGQGGFGITYKAENLKFGEPAAIKEFFPHEHAVRELDLSVAPREQYKKFYHMGLDAFFEEANLLRDLPNVPGLVRVRAAFSKHSTAYCIMDYIEGDPLDRMAARFSQRGTPIPEALVRSVASSLGDALSAVHQVGLIHRDVKPGNIMIRRDGQPILIDFGAARPLGRTVSMGSMFTRKYAAIEQFPREVVPLPRSIQEGPQADIFALSVMLYELVSTSLPPSADQRFKALKSTGRDIYVPVRENLRRNRVDASYPAPLLDMIDEGCALMPEDRPSNARRFTARVADGPVVSPPRHQPVPSSKGSELRPAGVPAGRSRKTTRQRKFKGQAAILMIIILLACLAAAVGFIMRDY</sequence>
<dbReference type="PROSITE" id="PS50011">
    <property type="entry name" value="PROTEIN_KINASE_DOM"/>
    <property type="match status" value="1"/>
</dbReference>
<keyword evidence="9" id="KW-0723">Serine/threonine-protein kinase</keyword>
<evidence type="ECO:0000259" key="8">
    <source>
        <dbReference type="PROSITE" id="PS50011"/>
    </source>
</evidence>
<dbReference type="Proteomes" id="UP000639775">
    <property type="component" value="Unassembled WGS sequence"/>
</dbReference>
<feature type="domain" description="Protein kinase" evidence="8">
    <location>
        <begin position="14"/>
        <end position="309"/>
    </location>
</feature>
<accession>A0A967BFV4</accession>
<keyword evidence="7" id="KW-0812">Transmembrane</keyword>
<evidence type="ECO:0000256" key="3">
    <source>
        <dbReference type="ARBA" id="ARBA00022777"/>
    </source>
</evidence>
<proteinExistence type="predicted"/>
<organism evidence="9 10">
    <name type="scientific">Roseovarius gahaiensis</name>
    <dbReference type="NCBI Taxonomy" id="2716691"/>
    <lineage>
        <taxon>Bacteria</taxon>
        <taxon>Pseudomonadati</taxon>
        <taxon>Pseudomonadota</taxon>
        <taxon>Alphaproteobacteria</taxon>
        <taxon>Rhodobacterales</taxon>
        <taxon>Roseobacteraceae</taxon>
        <taxon>Roseovarius</taxon>
    </lineage>
</organism>
<dbReference type="Pfam" id="PF00069">
    <property type="entry name" value="Pkinase"/>
    <property type="match status" value="1"/>
</dbReference>
<dbReference type="AlphaFoldDB" id="A0A967BFV4"/>
<dbReference type="CDD" id="cd14014">
    <property type="entry name" value="STKc_PknB_like"/>
    <property type="match status" value="1"/>
</dbReference>
<dbReference type="InterPro" id="IPR008271">
    <property type="entry name" value="Ser/Thr_kinase_AS"/>
</dbReference>
<dbReference type="InterPro" id="IPR017441">
    <property type="entry name" value="Protein_kinase_ATP_BS"/>
</dbReference>
<dbReference type="Gene3D" id="1.10.510.10">
    <property type="entry name" value="Transferase(Phosphotransferase) domain 1"/>
    <property type="match status" value="1"/>
</dbReference>
<keyword evidence="2 5" id="KW-0547">Nucleotide-binding</keyword>
<dbReference type="SUPFAM" id="SSF56112">
    <property type="entry name" value="Protein kinase-like (PK-like)"/>
    <property type="match status" value="1"/>
</dbReference>
<dbReference type="Gene3D" id="3.30.200.20">
    <property type="entry name" value="Phosphorylase Kinase, domain 1"/>
    <property type="match status" value="1"/>
</dbReference>
<evidence type="ECO:0000256" key="1">
    <source>
        <dbReference type="ARBA" id="ARBA00022679"/>
    </source>
</evidence>
<feature type="transmembrane region" description="Helical" evidence="7">
    <location>
        <begin position="348"/>
        <end position="368"/>
    </location>
</feature>
<protein>
    <submittedName>
        <fullName evidence="9">Serine/threonine protein kinase</fullName>
    </submittedName>
</protein>
<keyword evidence="7" id="KW-1133">Transmembrane helix</keyword>
<dbReference type="InterPro" id="IPR011009">
    <property type="entry name" value="Kinase-like_dom_sf"/>
</dbReference>
<dbReference type="GO" id="GO:0005524">
    <property type="term" value="F:ATP binding"/>
    <property type="evidence" value="ECO:0007669"/>
    <property type="project" value="UniProtKB-UniRule"/>
</dbReference>
<keyword evidence="10" id="KW-1185">Reference proteome</keyword>
<keyword evidence="1" id="KW-0808">Transferase</keyword>
<dbReference type="PROSITE" id="PS00107">
    <property type="entry name" value="PROTEIN_KINASE_ATP"/>
    <property type="match status" value="1"/>
</dbReference>
<dbReference type="SMART" id="SM00220">
    <property type="entry name" value="S_TKc"/>
    <property type="match status" value="1"/>
</dbReference>